<sequence>MNTDTTPQEMTCFDSPPTPVVSSHAPDQHIETSPQSPAAPYLEYPMANSNGFPLSPVPQLPKHWSYLMDVYFETTHTWLPISQKHELLRIAYTVANGGASSMNSPSSGELSFLHAVMIYASHQASSIAHSSKVLLDHTYKAVSPQALTQSSLFEDPASYDLGHARQKHVWFKTTMLSERSSDAQHWKP</sequence>
<reference evidence="2" key="1">
    <citation type="submission" date="2013-05" db="EMBL/GenBank/DDBJ databases">
        <title>Draft genome sequences of six wheat associated Fusarium spp. isolates.</title>
        <authorList>
            <person name="Moolhuijzen P.M."/>
            <person name="Manners J.M."/>
            <person name="Wilcox S."/>
            <person name="Bellgard M.I."/>
            <person name="Gardiner D.M."/>
        </authorList>
    </citation>
    <scope>NUCLEOTIDE SEQUENCE</scope>
    <source>
        <strain evidence="2">CS3069</strain>
    </source>
</reference>
<protein>
    <submittedName>
        <fullName evidence="2">WGS project CBMI000000000 data, contig CS3069_c004523</fullName>
    </submittedName>
</protein>
<dbReference type="AlphaFoldDB" id="A0A090MEP9"/>
<accession>A0A090MEP9</accession>
<dbReference type="GO" id="GO:0045944">
    <property type="term" value="P:positive regulation of transcription by RNA polymerase II"/>
    <property type="evidence" value="ECO:0007669"/>
    <property type="project" value="TreeGrafter"/>
</dbReference>
<evidence type="ECO:0000256" key="1">
    <source>
        <dbReference type="SAM" id="MobiDB-lite"/>
    </source>
</evidence>
<feature type="region of interest" description="Disordered" evidence="1">
    <location>
        <begin position="1"/>
        <end position="42"/>
    </location>
</feature>
<proteinExistence type="predicted"/>
<gene>
    <name evidence="2" type="ORF">BN850_0123530</name>
</gene>
<dbReference type="PANTHER" id="PTHR47655:SF2">
    <property type="entry name" value="QUINIC ACID UTILIZATION ACTIVATOR"/>
    <property type="match status" value="1"/>
</dbReference>
<dbReference type="InterPro" id="IPR052783">
    <property type="entry name" value="Metabolic/Drug-Res_Regulator"/>
</dbReference>
<dbReference type="PANTHER" id="PTHR47655">
    <property type="entry name" value="QUINIC ACID UTILIZATION ACTIVATOR"/>
    <property type="match status" value="1"/>
</dbReference>
<name>A0A090MEP9_9HYPO</name>
<dbReference type="GO" id="GO:0003700">
    <property type="term" value="F:DNA-binding transcription factor activity"/>
    <property type="evidence" value="ECO:0007669"/>
    <property type="project" value="TreeGrafter"/>
</dbReference>
<comment type="caution">
    <text evidence="2">The sequence shown here is derived from an EMBL/GenBank/DDBJ whole genome shotgun (WGS) entry which is preliminary data.</text>
</comment>
<organism evidence="2">
    <name type="scientific">Fusarium clavum</name>
    <dbReference type="NCBI Taxonomy" id="2594811"/>
    <lineage>
        <taxon>Eukaryota</taxon>
        <taxon>Fungi</taxon>
        <taxon>Dikarya</taxon>
        <taxon>Ascomycota</taxon>
        <taxon>Pezizomycotina</taxon>
        <taxon>Sordariomycetes</taxon>
        <taxon>Hypocreomycetidae</taxon>
        <taxon>Hypocreales</taxon>
        <taxon>Nectriaceae</taxon>
        <taxon>Fusarium</taxon>
        <taxon>Fusarium incarnatum-equiseti species complex</taxon>
    </lineage>
</organism>
<evidence type="ECO:0000313" key="2">
    <source>
        <dbReference type="EMBL" id="CEG05574.1"/>
    </source>
</evidence>
<dbReference type="EMBL" id="CBMI010004520">
    <property type="protein sequence ID" value="CEG05574.1"/>
    <property type="molecule type" value="Genomic_DNA"/>
</dbReference>